<sequence length="199" mass="21169">IRSMAMRRRSTRLGSVARVAALVGGLAAALKLVESQRAFVAPLTEDVTSASAQTRRSLLATVGIAGFGPAWAPQAFGAEAAAEAPKVKKERPPENLIVDGREGSNKNVNGRWTIVFGKKLNGKAVYKKDGETLYLLNNACDEFQIDTVASKTECTGLAVKKNGVWVFGGKEDPNVKVRTAAPGETYAVVKVDIEAILRG</sequence>
<organism evidence="1 2">
    <name type="scientific">Polarella glacialis</name>
    <name type="common">Dinoflagellate</name>
    <dbReference type="NCBI Taxonomy" id="89957"/>
    <lineage>
        <taxon>Eukaryota</taxon>
        <taxon>Sar</taxon>
        <taxon>Alveolata</taxon>
        <taxon>Dinophyceae</taxon>
        <taxon>Suessiales</taxon>
        <taxon>Suessiaceae</taxon>
        <taxon>Polarella</taxon>
    </lineage>
</organism>
<feature type="non-terminal residue" evidence="1">
    <location>
        <position position="199"/>
    </location>
</feature>
<name>A0A813JWC8_POLGL</name>
<dbReference type="AlphaFoldDB" id="A0A813JWC8"/>
<protein>
    <submittedName>
        <fullName evidence="1">Uncharacterized protein</fullName>
    </submittedName>
</protein>
<comment type="caution">
    <text evidence="1">The sequence shown here is derived from an EMBL/GenBank/DDBJ whole genome shotgun (WGS) entry which is preliminary data.</text>
</comment>
<reference evidence="1" key="1">
    <citation type="submission" date="2021-02" db="EMBL/GenBank/DDBJ databases">
        <authorList>
            <person name="Dougan E. K."/>
            <person name="Rhodes N."/>
            <person name="Thang M."/>
            <person name="Chan C."/>
        </authorList>
    </citation>
    <scope>NUCLEOTIDE SEQUENCE</scope>
</reference>
<dbReference type="EMBL" id="CAJNNW010026323">
    <property type="protein sequence ID" value="CAE8684471.1"/>
    <property type="molecule type" value="Genomic_DNA"/>
</dbReference>
<feature type="non-terminal residue" evidence="1">
    <location>
        <position position="1"/>
    </location>
</feature>
<dbReference type="Proteomes" id="UP000626109">
    <property type="component" value="Unassembled WGS sequence"/>
</dbReference>
<evidence type="ECO:0000313" key="2">
    <source>
        <dbReference type="Proteomes" id="UP000626109"/>
    </source>
</evidence>
<proteinExistence type="predicted"/>
<gene>
    <name evidence="1" type="ORF">PGLA2088_LOCUS23969</name>
</gene>
<evidence type="ECO:0000313" key="1">
    <source>
        <dbReference type="EMBL" id="CAE8684471.1"/>
    </source>
</evidence>
<accession>A0A813JWC8</accession>